<sequence>MVRVGPPACPATDQRIGSISRGMPPTVNCVFPLVRGGASYTPVQGADAILPPEKWLDTEAHDQSCGASRGPADARRTKGATQWE</sequence>
<name>A0ABP8H7H3_9ACTN</name>
<proteinExistence type="predicted"/>
<evidence type="ECO:0000256" key="1">
    <source>
        <dbReference type="SAM" id="MobiDB-lite"/>
    </source>
</evidence>
<feature type="region of interest" description="Disordered" evidence="1">
    <location>
        <begin position="1"/>
        <end position="21"/>
    </location>
</feature>
<keyword evidence="3" id="KW-1185">Reference proteome</keyword>
<feature type="region of interest" description="Disordered" evidence="1">
    <location>
        <begin position="59"/>
        <end position="84"/>
    </location>
</feature>
<evidence type="ECO:0000313" key="2">
    <source>
        <dbReference type="EMBL" id="GAA4335439.1"/>
    </source>
</evidence>
<dbReference type="Proteomes" id="UP001501115">
    <property type="component" value="Unassembled WGS sequence"/>
</dbReference>
<protein>
    <submittedName>
        <fullName evidence="2">Uncharacterized protein</fullName>
    </submittedName>
</protein>
<organism evidence="2 3">
    <name type="scientific">Streptomyces venetus</name>
    <dbReference type="NCBI Taxonomy" id="1701086"/>
    <lineage>
        <taxon>Bacteria</taxon>
        <taxon>Bacillati</taxon>
        <taxon>Actinomycetota</taxon>
        <taxon>Actinomycetes</taxon>
        <taxon>Kitasatosporales</taxon>
        <taxon>Streptomycetaceae</taxon>
        <taxon>Streptomyces</taxon>
    </lineage>
</organism>
<reference evidence="3" key="1">
    <citation type="journal article" date="2019" name="Int. J. Syst. Evol. Microbiol.">
        <title>The Global Catalogue of Microorganisms (GCM) 10K type strain sequencing project: providing services to taxonomists for standard genome sequencing and annotation.</title>
        <authorList>
            <consortium name="The Broad Institute Genomics Platform"/>
            <consortium name="The Broad Institute Genome Sequencing Center for Infectious Disease"/>
            <person name="Wu L."/>
            <person name="Ma J."/>
        </authorList>
    </citation>
    <scope>NUCLEOTIDE SEQUENCE [LARGE SCALE GENOMIC DNA]</scope>
    <source>
        <strain evidence="3">JCM 31290</strain>
    </source>
</reference>
<comment type="caution">
    <text evidence="2">The sequence shown here is derived from an EMBL/GenBank/DDBJ whole genome shotgun (WGS) entry which is preliminary data.</text>
</comment>
<dbReference type="EMBL" id="BAABET010000013">
    <property type="protein sequence ID" value="GAA4335439.1"/>
    <property type="molecule type" value="Genomic_DNA"/>
</dbReference>
<accession>A0ABP8H7H3</accession>
<evidence type="ECO:0000313" key="3">
    <source>
        <dbReference type="Proteomes" id="UP001501115"/>
    </source>
</evidence>
<gene>
    <name evidence="2" type="ORF">GCM10023086_67930</name>
</gene>